<dbReference type="PANTHER" id="PTHR23088">
    <property type="entry name" value="NITRILASE-RELATED"/>
    <property type="match status" value="1"/>
</dbReference>
<dbReference type="SUPFAM" id="SSF56317">
    <property type="entry name" value="Carbon-nitrogen hydrolase"/>
    <property type="match status" value="1"/>
</dbReference>
<comment type="caution">
    <text evidence="4">The sequence shown here is derived from an EMBL/GenBank/DDBJ whole genome shotgun (WGS) entry which is preliminary data.</text>
</comment>
<dbReference type="InterPro" id="IPR003010">
    <property type="entry name" value="C-N_Hydrolase"/>
</dbReference>
<feature type="domain" description="CN hydrolase" evidence="3">
    <location>
        <begin position="16"/>
        <end position="264"/>
    </location>
</feature>
<gene>
    <name evidence="4" type="ORF">ABID12_000884</name>
</gene>
<dbReference type="InterPro" id="IPR045254">
    <property type="entry name" value="Nit1/2_C-N_Hydrolase"/>
</dbReference>
<name>A0ABV2I9L5_9HYPH</name>
<sequence>MTSTTVATDDDGRAVIRLAMAQMCSSNTHARNIEIVTGLAAEAHAAGAQLLALPEASGMVNKDVASARLSVTDEARDPFLAACRALAAKYGLWIHTGSTPLAGADGARFSNTSHLIDASGAFVARYDKIHLFDVDLPGEISRRESDRYAPGGEAVLAETPWGPFGMSVCYDVRFPHLYRDYAHAGARILFIPSAFAMSTGEAHWPTLLRARAIENGCYVVAAAQCGHHDDGRDTWGQSMIVDPWGTVVEDMGKRIGLAVADLDLARVENTRRSIPSLLNERDYSFEPGATHRRRQTA</sequence>
<evidence type="ECO:0000259" key="3">
    <source>
        <dbReference type="PROSITE" id="PS50263"/>
    </source>
</evidence>
<dbReference type="RefSeq" id="WP_354433256.1">
    <property type="nucleotide sequence ID" value="NZ_JBEPLY010000002.1"/>
</dbReference>
<accession>A0ABV2I9L5</accession>
<dbReference type="PANTHER" id="PTHR23088:SF27">
    <property type="entry name" value="DEAMINATED GLUTATHIONE AMIDASE"/>
    <property type="match status" value="1"/>
</dbReference>
<reference evidence="4 5" key="1">
    <citation type="submission" date="2024-06" db="EMBL/GenBank/DDBJ databases">
        <title>Genomic Encyclopedia of Type Strains, Phase IV (KMG-IV): sequencing the most valuable type-strain genomes for metagenomic binning, comparative biology and taxonomic classification.</title>
        <authorList>
            <person name="Goeker M."/>
        </authorList>
    </citation>
    <scope>NUCLEOTIDE SEQUENCE [LARGE SCALE GENOMIC DNA]</scope>
    <source>
        <strain evidence="4 5">DSM 28102</strain>
    </source>
</reference>
<dbReference type="InterPro" id="IPR036526">
    <property type="entry name" value="C-N_Hydrolase_sf"/>
</dbReference>
<dbReference type="InterPro" id="IPR001110">
    <property type="entry name" value="UPF0012_CS"/>
</dbReference>
<evidence type="ECO:0000313" key="4">
    <source>
        <dbReference type="EMBL" id="MET3598957.1"/>
    </source>
</evidence>
<proteinExistence type="inferred from homology"/>
<dbReference type="PROSITE" id="PS50263">
    <property type="entry name" value="CN_HYDROLASE"/>
    <property type="match status" value="1"/>
</dbReference>
<organism evidence="4 5">
    <name type="scientific">Martelella mangrovi</name>
    <dbReference type="NCBI Taxonomy" id="1397477"/>
    <lineage>
        <taxon>Bacteria</taxon>
        <taxon>Pseudomonadati</taxon>
        <taxon>Pseudomonadota</taxon>
        <taxon>Alphaproteobacteria</taxon>
        <taxon>Hyphomicrobiales</taxon>
        <taxon>Aurantimonadaceae</taxon>
        <taxon>Martelella</taxon>
    </lineage>
</organism>
<keyword evidence="2" id="KW-0378">Hydrolase</keyword>
<keyword evidence="5" id="KW-1185">Reference proteome</keyword>
<protein>
    <submittedName>
        <fullName evidence="4">Amidohydrolase</fullName>
    </submittedName>
</protein>
<dbReference type="PROSITE" id="PS01227">
    <property type="entry name" value="UPF0012"/>
    <property type="match status" value="1"/>
</dbReference>
<evidence type="ECO:0000313" key="5">
    <source>
        <dbReference type="Proteomes" id="UP001549164"/>
    </source>
</evidence>
<dbReference type="EMBL" id="JBEPLY010000002">
    <property type="protein sequence ID" value="MET3598957.1"/>
    <property type="molecule type" value="Genomic_DNA"/>
</dbReference>
<dbReference type="Pfam" id="PF00795">
    <property type="entry name" value="CN_hydrolase"/>
    <property type="match status" value="1"/>
</dbReference>
<evidence type="ECO:0000256" key="2">
    <source>
        <dbReference type="ARBA" id="ARBA00022801"/>
    </source>
</evidence>
<dbReference type="Proteomes" id="UP001549164">
    <property type="component" value="Unassembled WGS sequence"/>
</dbReference>
<dbReference type="CDD" id="cd07572">
    <property type="entry name" value="nit"/>
    <property type="match status" value="1"/>
</dbReference>
<dbReference type="Gene3D" id="3.60.110.10">
    <property type="entry name" value="Carbon-nitrogen hydrolase"/>
    <property type="match status" value="1"/>
</dbReference>
<evidence type="ECO:0000256" key="1">
    <source>
        <dbReference type="ARBA" id="ARBA00010613"/>
    </source>
</evidence>
<comment type="similarity">
    <text evidence="1">Belongs to the carbon-nitrogen hydrolase superfamily. NIT1/NIT2 family.</text>
</comment>